<feature type="active site" description="Nucleophile" evidence="6">
    <location>
        <position position="58"/>
    </location>
</feature>
<keyword evidence="4 6" id="KW-0443">Lipid metabolism</keyword>
<accession>A0A4U5TR92</accession>
<dbReference type="GO" id="GO:0019867">
    <property type="term" value="C:outer membrane"/>
    <property type="evidence" value="ECO:0007669"/>
    <property type="project" value="InterPro"/>
</dbReference>
<dbReference type="OrthoDB" id="9770965at2"/>
<dbReference type="CDD" id="cd07205">
    <property type="entry name" value="Pat_PNPLA6_PNPLA7_NTE1_like"/>
    <property type="match status" value="1"/>
</dbReference>
<dbReference type="GO" id="GO:0016787">
    <property type="term" value="F:hydrolase activity"/>
    <property type="evidence" value="ECO:0007669"/>
    <property type="project" value="UniProtKB-UniRule"/>
</dbReference>
<dbReference type="InterPro" id="IPR002641">
    <property type="entry name" value="PNPLA_dom"/>
</dbReference>
<feature type="domain" description="PNPLA" evidence="7">
    <location>
        <begin position="25"/>
        <end position="214"/>
    </location>
</feature>
<comment type="subcellular location">
    <subcellularLocation>
        <location evidence="1">Membrane</location>
    </subcellularLocation>
</comment>
<evidence type="ECO:0000313" key="10">
    <source>
        <dbReference type="Proteomes" id="UP000306552"/>
    </source>
</evidence>
<keyword evidence="5" id="KW-0472">Membrane</keyword>
<dbReference type="Gene3D" id="3.40.1090.10">
    <property type="entry name" value="Cytosolic phospholipase A2 catalytic domain"/>
    <property type="match status" value="2"/>
</dbReference>
<dbReference type="AlphaFoldDB" id="A0A4U5TR92"/>
<keyword evidence="3 6" id="KW-0442">Lipid degradation</keyword>
<dbReference type="Gene3D" id="2.40.160.50">
    <property type="entry name" value="membrane protein fhac: a member of the omp85/tpsb transporter family"/>
    <property type="match status" value="1"/>
</dbReference>
<feature type="short sequence motif" description="GXGXXG" evidence="6">
    <location>
        <begin position="29"/>
        <end position="34"/>
    </location>
</feature>
<gene>
    <name evidence="9" type="ORF">FCN74_09170</name>
</gene>
<organism evidence="9 10">
    <name type="scientific">Mesohalobacter halotolerans</name>
    <dbReference type="NCBI Taxonomy" id="1883405"/>
    <lineage>
        <taxon>Bacteria</taxon>
        <taxon>Pseudomonadati</taxon>
        <taxon>Bacteroidota</taxon>
        <taxon>Flavobacteriia</taxon>
        <taxon>Flavobacteriales</taxon>
        <taxon>Flavobacteriaceae</taxon>
        <taxon>Mesohalobacter</taxon>
    </lineage>
</organism>
<dbReference type="InterPro" id="IPR043864">
    <property type="entry name" value="Omp85-like_dom"/>
</dbReference>
<dbReference type="InterPro" id="IPR016035">
    <property type="entry name" value="Acyl_Trfase/lysoPLipase"/>
</dbReference>
<evidence type="ECO:0000256" key="6">
    <source>
        <dbReference type="PROSITE-ProRule" id="PRU01161"/>
    </source>
</evidence>
<feature type="short sequence motif" description="DGA/G" evidence="6">
    <location>
        <begin position="201"/>
        <end position="203"/>
    </location>
</feature>
<dbReference type="InterPro" id="IPR050301">
    <property type="entry name" value="NTE"/>
</dbReference>
<comment type="caution">
    <text evidence="9">The sequence shown here is derived from an EMBL/GenBank/DDBJ whole genome shotgun (WGS) entry which is preliminary data.</text>
</comment>
<evidence type="ECO:0000256" key="5">
    <source>
        <dbReference type="ARBA" id="ARBA00023136"/>
    </source>
</evidence>
<feature type="domain" description="POTRA" evidence="8">
    <location>
        <begin position="322"/>
        <end position="393"/>
    </location>
</feature>
<dbReference type="PANTHER" id="PTHR14226">
    <property type="entry name" value="NEUROPATHY TARGET ESTERASE/SWISS CHEESE D.MELANOGASTER"/>
    <property type="match status" value="1"/>
</dbReference>
<dbReference type="PANTHER" id="PTHR14226:SF29">
    <property type="entry name" value="NEUROPATHY TARGET ESTERASE SWS"/>
    <property type="match status" value="1"/>
</dbReference>
<name>A0A4U5TR92_9FLAO</name>
<reference evidence="9 10" key="1">
    <citation type="submission" date="2019-04" db="EMBL/GenBank/DDBJ databases">
        <title>Psychroflexus halotolerans sp. nov., isolated from a marine solar saltern.</title>
        <authorList>
            <person name="Feng X."/>
        </authorList>
    </citation>
    <scope>NUCLEOTIDE SEQUENCE [LARGE SCALE GENOMIC DNA]</scope>
    <source>
        <strain evidence="9 10">WDS2C27</strain>
    </source>
</reference>
<evidence type="ECO:0000313" key="9">
    <source>
        <dbReference type="EMBL" id="TKS56301.1"/>
    </source>
</evidence>
<dbReference type="SUPFAM" id="SSF52151">
    <property type="entry name" value="FabD/lysophospholipase-like"/>
    <property type="match status" value="1"/>
</dbReference>
<dbReference type="EMBL" id="SWMU01000003">
    <property type="protein sequence ID" value="TKS56301.1"/>
    <property type="molecule type" value="Genomic_DNA"/>
</dbReference>
<evidence type="ECO:0000256" key="3">
    <source>
        <dbReference type="ARBA" id="ARBA00022963"/>
    </source>
</evidence>
<dbReference type="GO" id="GO:0016042">
    <property type="term" value="P:lipid catabolic process"/>
    <property type="evidence" value="ECO:0007669"/>
    <property type="project" value="UniProtKB-UniRule"/>
</dbReference>
<dbReference type="InterPro" id="IPR034746">
    <property type="entry name" value="POTRA"/>
</dbReference>
<dbReference type="Pfam" id="PF01734">
    <property type="entry name" value="Patatin"/>
    <property type="match status" value="1"/>
</dbReference>
<dbReference type="Gene3D" id="3.10.20.310">
    <property type="entry name" value="membrane protein fhac"/>
    <property type="match status" value="1"/>
</dbReference>
<evidence type="ECO:0000256" key="4">
    <source>
        <dbReference type="ARBA" id="ARBA00023098"/>
    </source>
</evidence>
<evidence type="ECO:0000259" key="7">
    <source>
        <dbReference type="PROSITE" id="PS51635"/>
    </source>
</evidence>
<feature type="short sequence motif" description="GXSXG" evidence="6">
    <location>
        <begin position="56"/>
        <end position="60"/>
    </location>
</feature>
<feature type="active site" description="Proton acceptor" evidence="6">
    <location>
        <position position="201"/>
    </location>
</feature>
<proteinExistence type="predicted"/>
<evidence type="ECO:0000256" key="2">
    <source>
        <dbReference type="ARBA" id="ARBA00022801"/>
    </source>
</evidence>
<dbReference type="Pfam" id="PF19143">
    <property type="entry name" value="Omp85_2"/>
    <property type="match status" value="1"/>
</dbReference>
<dbReference type="PROSITE" id="PS51635">
    <property type="entry name" value="PNPLA"/>
    <property type="match status" value="1"/>
</dbReference>
<keyword evidence="10" id="KW-1185">Reference proteome</keyword>
<evidence type="ECO:0000259" key="8">
    <source>
        <dbReference type="PROSITE" id="PS51779"/>
    </source>
</evidence>
<keyword evidence="2 6" id="KW-0378">Hydrolase</keyword>
<protein>
    <submittedName>
        <fullName evidence="9">Patatin</fullName>
    </submittedName>
</protein>
<dbReference type="Proteomes" id="UP000306552">
    <property type="component" value="Unassembled WGS sequence"/>
</dbReference>
<sequence>MALFFLSLSLCSQNQSDTIRPKVGLVLSGGGAKGLAHIGALKMIEESGVKIDYISGTSMGAIIGGLYASGYTAEQLDSIFNKTNFTKLIRDELPREAKTFYEREESDKYAFTFPFDNFNLTLPTGISKGQNIYNLLAQLTQHVKKEDFSQLDIPFFCIATNIETGQEVILDQGNLAQAISASGAIPTLFRPVEINDQLLTDGGVVNNYPIEQLRLKEMDYIIGVDVQDSLFPRQKLKSGLDIMTQVNNFRTIKAMKTKRQQTDVYIRPNIKNFSVLSFDEGETIINNGLIASLEKYSELKQLAKLQNRPETTRKPIKILDSIYIDGIEIKGNKTYPRNYIRGKLKIESNQKIAYENLNNGLNNLSATGNFNRVTYGIKSQNNKQNLVVEIEENQSKTFLKLAAHYDDLYKSGLLINYTRKSLFLTNDVASLDLILGDNIRYNFEYFIDKGKYWSIGLKSRFNHFEDNVDFDFVQDNSDIGDFDVNQIRLDVDDFTNQLFAETYLFKDFRFGLGLEQNDINASTATIDNDLTNTEEETVIQDSNLLSTYGYLDYDSLDDKFFPTKGVFFSGDFHLYFNDLNNGGINEFSIAKGRVGYVTTPINKVTTRFSSELGFRIGEEEVSSLNFFLGGYGNKTINNFRPFYGYDFFSLSANSYIKWMIEIDYNFYTQNHIILSANYANVQDDILSTGEWFSSPDFSGYALGYGCKTIFGPIDIKYSYSPETGESHWFFSLGYWF</sequence>
<dbReference type="PROSITE" id="PS51779">
    <property type="entry name" value="POTRA"/>
    <property type="match status" value="1"/>
</dbReference>
<evidence type="ECO:0000256" key="1">
    <source>
        <dbReference type="ARBA" id="ARBA00004370"/>
    </source>
</evidence>